<keyword evidence="4 6" id="KW-0143">Chaperone</keyword>
<dbReference type="PIRSF" id="PIRSF005261">
    <property type="entry name" value="Heat_shock_Hsp33"/>
    <property type="match status" value="1"/>
</dbReference>
<comment type="similarity">
    <text evidence="6">Belongs to the HSP33 family.</text>
</comment>
<keyword evidence="1 6" id="KW-0963">Cytoplasm</keyword>
<dbReference type="PANTHER" id="PTHR30111">
    <property type="entry name" value="33 KDA CHAPERONIN"/>
    <property type="match status" value="1"/>
</dbReference>
<dbReference type="EMBL" id="JBAJEX010000005">
    <property type="protein sequence ID" value="MEO1767140.1"/>
    <property type="molecule type" value="Genomic_DNA"/>
</dbReference>
<dbReference type="Gene3D" id="1.10.287.480">
    <property type="entry name" value="helix hairpin bin"/>
    <property type="match status" value="1"/>
</dbReference>
<dbReference type="SUPFAM" id="SSF118352">
    <property type="entry name" value="HSP33 redox switch-like"/>
    <property type="match status" value="1"/>
</dbReference>
<name>A0ABV0EEQ3_9BURK</name>
<dbReference type="InterPro" id="IPR000397">
    <property type="entry name" value="Heat_shock_Hsp33"/>
</dbReference>
<dbReference type="RefSeq" id="WP_347308247.1">
    <property type="nucleotide sequence ID" value="NZ_JBAJEX010000005.1"/>
</dbReference>
<reference evidence="7 8" key="1">
    <citation type="submission" date="2024-02" db="EMBL/GenBank/DDBJ databases">
        <title>New thermophilic sulfur-oxidizing bacteria from a hot springs of the Uzon caldera (Kamchatka, Russia).</title>
        <authorList>
            <person name="Dukat A.M."/>
            <person name="Elcheninov A.G."/>
            <person name="Frolov E.N."/>
        </authorList>
    </citation>
    <scope>NUCLEOTIDE SEQUENCE [LARGE SCALE GENOMIC DNA]</scope>
    <source>
        <strain evidence="7 8">AK1</strain>
    </source>
</reference>
<proteinExistence type="inferred from homology"/>
<organism evidence="7 8">
    <name type="scientific">Thiobacter aerophilum</name>
    <dbReference type="NCBI Taxonomy" id="3121275"/>
    <lineage>
        <taxon>Bacteria</taxon>
        <taxon>Pseudomonadati</taxon>
        <taxon>Pseudomonadota</taxon>
        <taxon>Betaproteobacteria</taxon>
        <taxon>Burkholderiales</taxon>
        <taxon>Thiobacteraceae</taxon>
        <taxon>Thiobacter</taxon>
    </lineage>
</organism>
<evidence type="ECO:0000256" key="4">
    <source>
        <dbReference type="ARBA" id="ARBA00023186"/>
    </source>
</evidence>
<protein>
    <recommendedName>
        <fullName evidence="6">33 kDa chaperonin</fullName>
    </recommendedName>
    <alternativeName>
        <fullName evidence="6">Heat shock protein 33 homolog</fullName>
        <shortName evidence="6">HSP33</shortName>
    </alternativeName>
</protein>
<feature type="disulfide bond" description="Redox-active" evidence="6">
    <location>
        <begin position="259"/>
        <end position="262"/>
    </location>
</feature>
<dbReference type="PANTHER" id="PTHR30111:SF1">
    <property type="entry name" value="33 KDA CHAPERONIN"/>
    <property type="match status" value="1"/>
</dbReference>
<dbReference type="Proteomes" id="UP001482231">
    <property type="component" value="Unassembled WGS sequence"/>
</dbReference>
<dbReference type="Gene3D" id="3.90.1280.10">
    <property type="entry name" value="HSP33 redox switch-like"/>
    <property type="match status" value="1"/>
</dbReference>
<dbReference type="HAMAP" id="MF_00117">
    <property type="entry name" value="HslO"/>
    <property type="match status" value="1"/>
</dbReference>
<dbReference type="SUPFAM" id="SSF64397">
    <property type="entry name" value="Hsp33 domain"/>
    <property type="match status" value="1"/>
</dbReference>
<sequence length="290" mass="31579">MNDNDTLQRFLFEAAAVRGELVRLDATWRAVLARHDYPPGVARVLGEMMAACALLAATLKFRGAVVMQIQGGGPLRLAVVECTAGLALRATAKWEGEATGNFAELVGTGRFAITLDPRDGGASYQGIVAVEGGSVGEALEHYMARSEQLPTRLILTADGERCGGLLLQKLPGRLSQDADAWNRLTQLADTLSPRELLGLPFHDILHRLFHEEDVRVFENEPVHFACSCSRARVADMLRLLGPGEVRAIIEEQGQVEVTCEFCNQRYVFDAVDAEQLFSAVLLASPGPTRH</sequence>
<feature type="disulfide bond" description="Redox-active" evidence="6">
    <location>
        <begin position="226"/>
        <end position="228"/>
    </location>
</feature>
<dbReference type="InterPro" id="IPR016153">
    <property type="entry name" value="Heat_shock_Hsp33_N"/>
</dbReference>
<accession>A0ABV0EEQ3</accession>
<keyword evidence="2 6" id="KW-0862">Zinc</keyword>
<comment type="function">
    <text evidence="6">Redox regulated molecular chaperone. Protects both thermally unfolding and oxidatively damaged proteins from irreversible aggregation. Plays an important role in the bacterial defense system toward oxidative stress.</text>
</comment>
<evidence type="ECO:0000256" key="3">
    <source>
        <dbReference type="ARBA" id="ARBA00023157"/>
    </source>
</evidence>
<evidence type="ECO:0000256" key="1">
    <source>
        <dbReference type="ARBA" id="ARBA00022490"/>
    </source>
</evidence>
<dbReference type="NCBIfam" id="NF001033">
    <property type="entry name" value="PRK00114.1"/>
    <property type="match status" value="1"/>
</dbReference>
<keyword evidence="5 6" id="KW-0676">Redox-active center</keyword>
<comment type="caution">
    <text evidence="7">The sequence shown here is derived from an EMBL/GenBank/DDBJ whole genome shotgun (WGS) entry which is preliminary data.</text>
</comment>
<gene>
    <name evidence="6 7" type="primary">hslO</name>
    <name evidence="7" type="ORF">V6E02_07940</name>
</gene>
<dbReference type="InterPro" id="IPR016154">
    <property type="entry name" value="Heat_shock_Hsp33_C"/>
</dbReference>
<dbReference type="CDD" id="cd00498">
    <property type="entry name" value="Hsp33"/>
    <property type="match status" value="1"/>
</dbReference>
<keyword evidence="8" id="KW-1185">Reference proteome</keyword>
<comment type="subcellular location">
    <subcellularLocation>
        <location evidence="6">Cytoplasm</location>
    </subcellularLocation>
</comment>
<evidence type="ECO:0000313" key="8">
    <source>
        <dbReference type="Proteomes" id="UP001482231"/>
    </source>
</evidence>
<evidence type="ECO:0000313" key="7">
    <source>
        <dbReference type="EMBL" id="MEO1767140.1"/>
    </source>
</evidence>
<comment type="PTM">
    <text evidence="6">Under oxidizing conditions two disulfide bonds are formed involving the reactive cysteines. Under reducing conditions zinc is bound to the reactive cysteines and the protein is inactive.</text>
</comment>
<evidence type="ECO:0000256" key="5">
    <source>
        <dbReference type="ARBA" id="ARBA00023284"/>
    </source>
</evidence>
<dbReference type="InterPro" id="IPR023212">
    <property type="entry name" value="Hsp33_helix_hairpin_bin_dom_sf"/>
</dbReference>
<dbReference type="Gene3D" id="3.55.30.10">
    <property type="entry name" value="Hsp33 domain"/>
    <property type="match status" value="1"/>
</dbReference>
<evidence type="ECO:0000256" key="6">
    <source>
        <dbReference type="HAMAP-Rule" id="MF_00117"/>
    </source>
</evidence>
<evidence type="ECO:0000256" key="2">
    <source>
        <dbReference type="ARBA" id="ARBA00022833"/>
    </source>
</evidence>
<keyword evidence="3 6" id="KW-1015">Disulfide bond</keyword>
<dbReference type="Pfam" id="PF01430">
    <property type="entry name" value="HSP33"/>
    <property type="match status" value="1"/>
</dbReference>